<feature type="transmembrane region" description="Helical" evidence="7">
    <location>
        <begin position="101"/>
        <end position="121"/>
    </location>
</feature>
<evidence type="ECO:0000313" key="9">
    <source>
        <dbReference type="EMBL" id="OCH84496.1"/>
    </source>
</evidence>
<feature type="transmembrane region" description="Helical" evidence="7">
    <location>
        <begin position="142"/>
        <end position="163"/>
    </location>
</feature>
<proteinExistence type="predicted"/>
<feature type="transmembrane region" description="Helical" evidence="7">
    <location>
        <begin position="389"/>
        <end position="409"/>
    </location>
</feature>
<dbReference type="PANTHER" id="PTHR32468:SF0">
    <property type="entry name" value="K(+)_H(+) ANTIPORTER 1"/>
    <property type="match status" value="1"/>
</dbReference>
<feature type="transmembrane region" description="Helical" evidence="7">
    <location>
        <begin position="204"/>
        <end position="228"/>
    </location>
</feature>
<evidence type="ECO:0000256" key="7">
    <source>
        <dbReference type="SAM" id="Phobius"/>
    </source>
</evidence>
<evidence type="ECO:0000259" key="8">
    <source>
        <dbReference type="Pfam" id="PF00999"/>
    </source>
</evidence>
<accession>A0A8E2AHC9</accession>
<keyword evidence="6 7" id="KW-0472">Membrane</keyword>
<feature type="transmembrane region" description="Helical" evidence="7">
    <location>
        <begin position="42"/>
        <end position="64"/>
    </location>
</feature>
<dbReference type="InterPro" id="IPR006153">
    <property type="entry name" value="Cation/H_exchanger_TM"/>
</dbReference>
<reference evidence="9 10" key="1">
    <citation type="submission" date="2016-07" db="EMBL/GenBank/DDBJ databases">
        <title>Draft genome of the white-rot fungus Obba rivulosa 3A-2.</title>
        <authorList>
            <consortium name="DOE Joint Genome Institute"/>
            <person name="Miettinen O."/>
            <person name="Riley R."/>
            <person name="Acob R."/>
            <person name="Barry K."/>
            <person name="Cullen D."/>
            <person name="De Vries R."/>
            <person name="Hainaut M."/>
            <person name="Hatakka A."/>
            <person name="Henrissat B."/>
            <person name="Hilden K."/>
            <person name="Kuo R."/>
            <person name="Labutti K."/>
            <person name="Lipzen A."/>
            <person name="Makela M.R."/>
            <person name="Sandor L."/>
            <person name="Spatafora J.W."/>
            <person name="Grigoriev I.V."/>
            <person name="Hibbett D.S."/>
        </authorList>
    </citation>
    <scope>NUCLEOTIDE SEQUENCE [LARGE SCALE GENOMIC DNA]</scope>
    <source>
        <strain evidence="9 10">3A-2</strain>
    </source>
</reference>
<evidence type="ECO:0000256" key="5">
    <source>
        <dbReference type="ARBA" id="ARBA00023065"/>
    </source>
</evidence>
<protein>
    <recommendedName>
        <fullName evidence="8">Cation/H+ exchanger transmembrane domain-containing protein</fullName>
    </recommendedName>
</protein>
<dbReference type="InterPro" id="IPR038770">
    <property type="entry name" value="Na+/solute_symporter_sf"/>
</dbReference>
<evidence type="ECO:0000256" key="2">
    <source>
        <dbReference type="ARBA" id="ARBA00022448"/>
    </source>
</evidence>
<evidence type="ECO:0000256" key="3">
    <source>
        <dbReference type="ARBA" id="ARBA00022692"/>
    </source>
</evidence>
<keyword evidence="5" id="KW-0406">Ion transport</keyword>
<organism evidence="9 10">
    <name type="scientific">Obba rivulosa</name>
    <dbReference type="NCBI Taxonomy" id="1052685"/>
    <lineage>
        <taxon>Eukaryota</taxon>
        <taxon>Fungi</taxon>
        <taxon>Dikarya</taxon>
        <taxon>Basidiomycota</taxon>
        <taxon>Agaricomycotina</taxon>
        <taxon>Agaricomycetes</taxon>
        <taxon>Polyporales</taxon>
        <taxon>Gelatoporiaceae</taxon>
        <taxon>Obba</taxon>
    </lineage>
</organism>
<feature type="transmembrane region" description="Helical" evidence="7">
    <location>
        <begin position="279"/>
        <end position="310"/>
    </location>
</feature>
<keyword evidence="2" id="KW-0813">Transport</keyword>
<dbReference type="GO" id="GO:0016020">
    <property type="term" value="C:membrane"/>
    <property type="evidence" value="ECO:0007669"/>
    <property type="project" value="UniProtKB-SubCell"/>
</dbReference>
<evidence type="ECO:0000256" key="6">
    <source>
        <dbReference type="ARBA" id="ARBA00023136"/>
    </source>
</evidence>
<name>A0A8E2AHC9_9APHY</name>
<feature type="transmembrane region" description="Helical" evidence="7">
    <location>
        <begin position="169"/>
        <end position="192"/>
    </location>
</feature>
<feature type="transmembrane region" description="Helical" evidence="7">
    <location>
        <begin position="234"/>
        <end position="258"/>
    </location>
</feature>
<dbReference type="PANTHER" id="PTHR32468">
    <property type="entry name" value="CATION/H + ANTIPORTER"/>
    <property type="match status" value="1"/>
</dbReference>
<feature type="domain" description="Cation/H+ exchanger transmembrane" evidence="8">
    <location>
        <begin position="53"/>
        <end position="436"/>
    </location>
</feature>
<dbReference type="Gene3D" id="1.20.1530.20">
    <property type="match status" value="1"/>
</dbReference>
<feature type="transmembrane region" description="Helical" evidence="7">
    <location>
        <begin position="421"/>
        <end position="441"/>
    </location>
</feature>
<keyword evidence="3 7" id="KW-0812">Transmembrane</keyword>
<dbReference type="GO" id="GO:0015297">
    <property type="term" value="F:antiporter activity"/>
    <property type="evidence" value="ECO:0007669"/>
    <property type="project" value="InterPro"/>
</dbReference>
<evidence type="ECO:0000256" key="4">
    <source>
        <dbReference type="ARBA" id="ARBA00022989"/>
    </source>
</evidence>
<keyword evidence="10" id="KW-1185">Reference proteome</keyword>
<dbReference type="AlphaFoldDB" id="A0A8E2AHC9"/>
<evidence type="ECO:0000313" key="10">
    <source>
        <dbReference type="Proteomes" id="UP000250043"/>
    </source>
</evidence>
<dbReference type="Proteomes" id="UP000250043">
    <property type="component" value="Unassembled WGS sequence"/>
</dbReference>
<keyword evidence="4 7" id="KW-1133">Transmembrane helix</keyword>
<sequence length="900" mass="96803">MGAFSGQVMGGIGLLRRATEAPAQAGIFSGQNPSDYNALDPIRLWVIQIVIIIAMIQLLSLFLSRMRQPRVIAEVIGGVVLGPSIMGRIPNFTERIFPAQSIPLLTLTANIGLVLFLFLVGMEVDFKIIKRNAKASMAISSVGLIIPLGLGAALAVPIYRVFVDDDVSFGHFLLFVAISIGITAFPVLCRILTEVKLLDTTVGVVVLAAGVGNDVVGWILLALAVALVNSGSGITALWVLLAAAGYVLFLAIPVRWALRWLARRTGCLETGQPNAMMMTVIILLVFVSGFYTDVIGIHAIFGGFLAGLIIPKDNGFEIAVVEKLEDLVTIVFVPLYFASSGLNTNLGLLNNGITWGYVVLICAVAFFSKFIGCAFAAKIAGFNYRESGAIGVLMSCKGLVELIVLNVGLDAGILDTRTFSMFVLHALVLTFMTTPLTILLYPAKYRKHAGTILDKEGASRVSEGNNLRGVSISLEQSFKSKFLVVLDKIEQLPSVMALTQLLQGPPIASSSISISDKSSTIQKESTAGTILPSLSIIPSSPTQLGHVSVTALRLIELTDRTSAVLKSQQAELLIGNDHILNIFRSFGYLNRMAVSCALSVIGHEEFPSSVSSHASQASAQLVIVPWSSCTTTGNDDGGQSSTSMDHLSHGIFPQLHPNPVIAHSQYIRKVFAETPTDVALFIDQNAPPPYGDQRGQHLFLPFFGGPDDRLALSFVAQLCSNPSVTATVIRIHRNSMYDLTAVNTINSIGETKNIHSGFTSVHHDTVYNLQDVQALATSEEADNAMWAQYTFPSTINHASALARIEFKDEESSQPLHAVLTGVTDAITRSRLMHSRLLVVTGRSRSMKHDAKRDALHAELLELCKDYGTSLSTDVQKTLGDVASAFVAANSNVSLLVMQSR</sequence>
<comment type="subcellular location">
    <subcellularLocation>
        <location evidence="1">Membrane</location>
        <topology evidence="1">Multi-pass membrane protein</topology>
    </subcellularLocation>
</comment>
<dbReference type="EMBL" id="KV722666">
    <property type="protein sequence ID" value="OCH84496.1"/>
    <property type="molecule type" value="Genomic_DNA"/>
</dbReference>
<dbReference type="Pfam" id="PF00999">
    <property type="entry name" value="Na_H_Exchanger"/>
    <property type="match status" value="1"/>
</dbReference>
<gene>
    <name evidence="9" type="ORF">OBBRIDRAFT_815466</name>
</gene>
<evidence type="ECO:0000256" key="1">
    <source>
        <dbReference type="ARBA" id="ARBA00004141"/>
    </source>
</evidence>
<feature type="transmembrane region" description="Helical" evidence="7">
    <location>
        <begin position="355"/>
        <end position="377"/>
    </location>
</feature>
<dbReference type="GO" id="GO:1902600">
    <property type="term" value="P:proton transmembrane transport"/>
    <property type="evidence" value="ECO:0007669"/>
    <property type="project" value="InterPro"/>
</dbReference>
<dbReference type="OrthoDB" id="2687058at2759"/>
<dbReference type="InterPro" id="IPR050794">
    <property type="entry name" value="CPA2_transporter"/>
</dbReference>
<feature type="transmembrane region" description="Helical" evidence="7">
    <location>
        <begin position="71"/>
        <end position="89"/>
    </location>
</feature>